<dbReference type="PANTHER" id="PTHR13242">
    <property type="entry name" value="EUKARYOTIC TRANSLATION INITIATION FACTOR 3"/>
    <property type="match status" value="1"/>
</dbReference>
<keyword evidence="7" id="KW-1185">Reference proteome</keyword>
<proteinExistence type="inferred from homology"/>
<dbReference type="GO" id="GO:0033290">
    <property type="term" value="C:eukaryotic 48S preinitiation complex"/>
    <property type="evidence" value="ECO:0007669"/>
    <property type="project" value="UniProtKB-UniRule"/>
</dbReference>
<dbReference type="GO" id="GO:0016282">
    <property type="term" value="C:eukaryotic 43S preinitiation complex"/>
    <property type="evidence" value="ECO:0007669"/>
    <property type="project" value="UniProtKB-UniRule"/>
</dbReference>
<comment type="caution">
    <text evidence="6">The sequence shown here is derived from an EMBL/GenBank/DDBJ whole genome shotgun (WGS) entry which is preliminary data.</text>
</comment>
<comment type="function">
    <text evidence="4">Component of the eukaryotic translation initiation factor 3 (eIF-3) complex, which is involved in protein synthesis of a specialized repertoire of mRNAs and, together with other initiation factors, stimulates binding of mRNA and methionyl-tRNAi to the 40S ribosome. The eIF-3 complex specifically targets and initiates translation of a subset of mRNAs involved in cell proliferation.</text>
</comment>
<keyword evidence="3 4" id="KW-0648">Protein biosynthesis</keyword>
<reference evidence="6 7" key="1">
    <citation type="submission" date="2016-08" db="EMBL/GenBank/DDBJ databases">
        <authorList>
            <consortium name="Lentinula edodes genome sequencing consortium"/>
            <person name="Sakamoto Y."/>
            <person name="Nakade K."/>
            <person name="Sato S."/>
            <person name="Yoshida Y."/>
            <person name="Miyazaki K."/>
            <person name="Natsume S."/>
            <person name="Konno N."/>
        </authorList>
    </citation>
    <scope>NUCLEOTIDE SEQUENCE [LARGE SCALE GENOMIC DNA]</scope>
    <source>
        <strain evidence="6 7">NBRC 111202</strain>
    </source>
</reference>
<accession>A0A1Q3EP91</accession>
<dbReference type="HAMAP" id="MF_03011">
    <property type="entry name" value="eIF3l"/>
    <property type="match status" value="1"/>
</dbReference>
<dbReference type="STRING" id="5353.A0A1Q3EP91"/>
<dbReference type="GO" id="GO:0001732">
    <property type="term" value="P:formation of cytoplasmic translation initiation complex"/>
    <property type="evidence" value="ECO:0007669"/>
    <property type="project" value="UniProtKB-UniRule"/>
</dbReference>
<evidence type="ECO:0000256" key="2">
    <source>
        <dbReference type="ARBA" id="ARBA00022540"/>
    </source>
</evidence>
<keyword evidence="2 4" id="KW-0396">Initiation factor</keyword>
<gene>
    <name evidence="6" type="ORF">LENED_011134</name>
</gene>
<evidence type="ECO:0000313" key="6">
    <source>
        <dbReference type="EMBL" id="GAW09013.1"/>
    </source>
</evidence>
<dbReference type="Proteomes" id="UP000188533">
    <property type="component" value="Unassembled WGS sequence"/>
</dbReference>
<comment type="subcellular location">
    <subcellularLocation>
        <location evidence="4">Cytoplasm</location>
    </subcellularLocation>
</comment>
<dbReference type="GO" id="GO:0003743">
    <property type="term" value="F:translation initiation factor activity"/>
    <property type="evidence" value="ECO:0007669"/>
    <property type="project" value="UniProtKB-UniRule"/>
</dbReference>
<feature type="region of interest" description="Disordered" evidence="5">
    <location>
        <begin position="671"/>
        <end position="728"/>
    </location>
</feature>
<comment type="subunit">
    <text evidence="4">Component of the eukaryotic translation initiation factor 3 (eIF-3) complex.</text>
</comment>
<keyword evidence="1 4" id="KW-0963">Cytoplasm</keyword>
<comment type="similarity">
    <text evidence="4">Belongs to the eIF-3 subunit L family.</text>
</comment>
<name>A0A1Q3EP91_LENED</name>
<dbReference type="Pfam" id="PF10255">
    <property type="entry name" value="Paf67"/>
    <property type="match status" value="1"/>
</dbReference>
<evidence type="ECO:0000313" key="7">
    <source>
        <dbReference type="Proteomes" id="UP000188533"/>
    </source>
</evidence>
<dbReference type="EMBL" id="BDGU01000930">
    <property type="protein sequence ID" value="GAW09013.1"/>
    <property type="molecule type" value="Genomic_DNA"/>
</dbReference>
<evidence type="ECO:0000256" key="5">
    <source>
        <dbReference type="SAM" id="MobiDB-lite"/>
    </source>
</evidence>
<evidence type="ECO:0000256" key="4">
    <source>
        <dbReference type="HAMAP-Rule" id="MF_03011"/>
    </source>
</evidence>
<organism evidence="6 7">
    <name type="scientific">Lentinula edodes</name>
    <name type="common">Shiitake mushroom</name>
    <name type="synonym">Lentinus edodes</name>
    <dbReference type="NCBI Taxonomy" id="5353"/>
    <lineage>
        <taxon>Eukaryota</taxon>
        <taxon>Fungi</taxon>
        <taxon>Dikarya</taxon>
        <taxon>Basidiomycota</taxon>
        <taxon>Agaricomycotina</taxon>
        <taxon>Agaricomycetes</taxon>
        <taxon>Agaricomycetidae</taxon>
        <taxon>Agaricales</taxon>
        <taxon>Marasmiineae</taxon>
        <taxon>Omphalotaceae</taxon>
        <taxon>Lentinula</taxon>
    </lineage>
</organism>
<reference evidence="6 7" key="2">
    <citation type="submission" date="2017-02" db="EMBL/GenBank/DDBJ databases">
        <title>A genome survey and senescence transcriptome analysis in Lentinula edodes.</title>
        <authorList>
            <person name="Sakamoto Y."/>
            <person name="Nakade K."/>
            <person name="Sato S."/>
            <person name="Yoshida Y."/>
            <person name="Miyazaki K."/>
            <person name="Natsume S."/>
            <person name="Konno N."/>
        </authorList>
    </citation>
    <scope>NUCLEOTIDE SEQUENCE [LARGE SCALE GENOMIC DNA]</scope>
    <source>
        <strain evidence="6 7">NBRC 111202</strain>
    </source>
</reference>
<dbReference type="GO" id="GO:0005852">
    <property type="term" value="C:eukaryotic translation initiation factor 3 complex"/>
    <property type="evidence" value="ECO:0007669"/>
    <property type="project" value="UniProtKB-UniRule"/>
</dbReference>
<sequence>MSRPTLWSTADMDDDLADAVDAELSIYAQQGQNPAIYDQLGAQIEQLEPLLAIQQHMAALAAVPDVVKSVSGAEPFDELNSILPQFIVSFHQAILNRDLPSITMFYTTTFPKLTDRFYSRAEWPEPEIIAPLLSSNNATEDQVHIFLVLYRDLYYRHVYSRLQPNIDDRFHSYENSCELFNYLLNSPSSANDESDEPAPVDLVLPEQWLWDIIDEFIYQFQVFCSWRSKVKSKTDDELMMLADGTGVWSSYSVLNVLYSLIQKSKINEYIVALKEEQGKENPRPAEEVAQSISPYTALPLYRTLGYFSVLGLLRVHVLLGDFTLGLKVMDQVGEFLLGGSSFGAKTNKTSFTALPTLPATHISTHYYVGFCYMMLCRYPDAIRTFVTVLNFFQRMQRMRNYSGYERKDQYDQIAKTADRTLALYAMCHSLVLPGSPFTRLDDNITNSAKERYGDQMGRMSRGGSDALVAFEELFLYACPKFINANSPPYDDPEAIALLLNADPADAAEGSSPIPTDPTHRHLRLFLASAGAQSPLPTLRSFLHLYTSLTTEKLSSFLDLVKVNESDKEAVEDAEAEEEAIQEMMVLKQSSKSLSRIVPVQGKVDKGNDASSTGVRAQGSLLAGEMISTSDLNFVIDDNTIHIAESTVGRRYAGWFIKNTERSQRVLDEIRGSPLPRGKIGQKQHVPGAVTSGADAGAPAGSTDISGHKKPPTKTVAWGGAGTRATVDV</sequence>
<evidence type="ECO:0000256" key="1">
    <source>
        <dbReference type="ARBA" id="ARBA00022490"/>
    </source>
</evidence>
<dbReference type="InterPro" id="IPR019382">
    <property type="entry name" value="eIF3l"/>
</dbReference>
<protein>
    <recommendedName>
        <fullName evidence="4">Eukaryotic translation initiation factor 3 subunit L</fullName>
        <shortName evidence="4">eIF3l</shortName>
    </recommendedName>
</protein>
<dbReference type="PANTHER" id="PTHR13242:SF0">
    <property type="entry name" value="EUKARYOTIC TRANSLATION INITIATION FACTOR 3 SUBUNIT L"/>
    <property type="match status" value="1"/>
</dbReference>
<evidence type="ECO:0000256" key="3">
    <source>
        <dbReference type="ARBA" id="ARBA00022917"/>
    </source>
</evidence>
<dbReference type="AlphaFoldDB" id="A0A1Q3EP91"/>